<feature type="region of interest" description="Disordered" evidence="1">
    <location>
        <begin position="1"/>
        <end position="29"/>
    </location>
</feature>
<dbReference type="Gramene" id="TKV93287">
    <property type="protein sequence ID" value="TKV93287"/>
    <property type="gene ID" value="SEVIR_9G216100v2"/>
</dbReference>
<keyword evidence="3" id="KW-1185">Reference proteome</keyword>
<gene>
    <name evidence="2" type="ORF">SEVIR_9G216100v2</name>
</gene>
<proteinExistence type="predicted"/>
<dbReference type="Proteomes" id="UP000298652">
    <property type="component" value="Chromosome 9"/>
</dbReference>
<dbReference type="AlphaFoldDB" id="A0A4U6SWD2"/>
<dbReference type="EMBL" id="CM016560">
    <property type="protein sequence ID" value="TKV93287.1"/>
    <property type="molecule type" value="Genomic_DNA"/>
</dbReference>
<sequence length="138" mass="15026">MGCETVGRQAGGPQVRVPGRSKGSDARSKANCLPRRAALFLPCHRQPLPLPTGTPAPGACRFRPRQIKGGVWFRLNARAVKLTATHIWWSSAAVTEQSDLDLEPGNQRQDVRSDLVTDFCFEGCGCENCGFLKLIHGP</sequence>
<evidence type="ECO:0000313" key="2">
    <source>
        <dbReference type="EMBL" id="TKV93287.1"/>
    </source>
</evidence>
<protein>
    <submittedName>
        <fullName evidence="2">Uncharacterized protein</fullName>
    </submittedName>
</protein>
<reference evidence="2" key="1">
    <citation type="submission" date="2019-03" db="EMBL/GenBank/DDBJ databases">
        <title>WGS assembly of Setaria viridis.</title>
        <authorList>
            <person name="Huang P."/>
            <person name="Jenkins J."/>
            <person name="Grimwood J."/>
            <person name="Barry K."/>
            <person name="Healey A."/>
            <person name="Mamidi S."/>
            <person name="Sreedasyam A."/>
            <person name="Shu S."/>
            <person name="Feldman M."/>
            <person name="Wu J."/>
            <person name="Yu Y."/>
            <person name="Chen C."/>
            <person name="Johnson J."/>
            <person name="Rokhsar D."/>
            <person name="Baxter I."/>
            <person name="Schmutz J."/>
            <person name="Brutnell T."/>
            <person name="Kellogg E."/>
        </authorList>
    </citation>
    <scope>NUCLEOTIDE SEQUENCE [LARGE SCALE GENOMIC DNA]</scope>
</reference>
<evidence type="ECO:0000313" key="3">
    <source>
        <dbReference type="Proteomes" id="UP000298652"/>
    </source>
</evidence>
<evidence type="ECO:0000256" key="1">
    <source>
        <dbReference type="SAM" id="MobiDB-lite"/>
    </source>
</evidence>
<accession>A0A4U6SWD2</accession>
<name>A0A4U6SWD2_SETVI</name>
<organism evidence="2 3">
    <name type="scientific">Setaria viridis</name>
    <name type="common">Green bristlegrass</name>
    <name type="synonym">Setaria italica subsp. viridis</name>
    <dbReference type="NCBI Taxonomy" id="4556"/>
    <lineage>
        <taxon>Eukaryota</taxon>
        <taxon>Viridiplantae</taxon>
        <taxon>Streptophyta</taxon>
        <taxon>Embryophyta</taxon>
        <taxon>Tracheophyta</taxon>
        <taxon>Spermatophyta</taxon>
        <taxon>Magnoliopsida</taxon>
        <taxon>Liliopsida</taxon>
        <taxon>Poales</taxon>
        <taxon>Poaceae</taxon>
        <taxon>PACMAD clade</taxon>
        <taxon>Panicoideae</taxon>
        <taxon>Panicodae</taxon>
        <taxon>Paniceae</taxon>
        <taxon>Cenchrinae</taxon>
        <taxon>Setaria</taxon>
    </lineage>
</organism>